<accession>A0A918R481</accession>
<evidence type="ECO:0000259" key="1">
    <source>
        <dbReference type="PROSITE" id="PS51819"/>
    </source>
</evidence>
<sequence length="152" mass="16710">MAFYHVGFAVPDLVAAMRELRAAAGVEWADPRPGRIGEWSFRIVFSLPGPPFVELVEGGPGSPWNASAGPRFHHLGFWTDDLGAAERRLERRGLPAKFSGCPFGRPYAYHHLKSIGADIELVDAVLQPDFLATWQPGGEPMGTLDERALEEQ</sequence>
<keyword evidence="3" id="KW-1185">Reference proteome</keyword>
<dbReference type="AlphaFoldDB" id="A0A918R481"/>
<evidence type="ECO:0000313" key="2">
    <source>
        <dbReference type="EMBL" id="GGZ81392.1"/>
    </source>
</evidence>
<dbReference type="Proteomes" id="UP000623010">
    <property type="component" value="Unassembled WGS sequence"/>
</dbReference>
<comment type="caution">
    <text evidence="2">The sequence shown here is derived from an EMBL/GenBank/DDBJ whole genome shotgun (WGS) entry which is preliminary data.</text>
</comment>
<gene>
    <name evidence="2" type="ORF">GCM10010389_18880</name>
</gene>
<dbReference type="EMBL" id="BMWH01000005">
    <property type="protein sequence ID" value="GGZ81392.1"/>
    <property type="molecule type" value="Genomic_DNA"/>
</dbReference>
<protein>
    <recommendedName>
        <fullName evidence="1">VOC domain-containing protein</fullName>
    </recommendedName>
</protein>
<proteinExistence type="predicted"/>
<dbReference type="InterPro" id="IPR037523">
    <property type="entry name" value="VOC_core"/>
</dbReference>
<reference evidence="2" key="1">
    <citation type="journal article" date="2014" name="Int. J. Syst. Evol. Microbiol.">
        <title>Complete genome sequence of Corynebacterium casei LMG S-19264T (=DSM 44701T), isolated from a smear-ripened cheese.</title>
        <authorList>
            <consortium name="US DOE Joint Genome Institute (JGI-PGF)"/>
            <person name="Walter F."/>
            <person name="Albersmeier A."/>
            <person name="Kalinowski J."/>
            <person name="Ruckert C."/>
        </authorList>
    </citation>
    <scope>NUCLEOTIDE SEQUENCE</scope>
    <source>
        <strain evidence="2">JCM 5016</strain>
    </source>
</reference>
<organism evidence="2 3">
    <name type="scientific">Streptomyces echinoruber</name>
    <dbReference type="NCBI Taxonomy" id="68898"/>
    <lineage>
        <taxon>Bacteria</taxon>
        <taxon>Bacillati</taxon>
        <taxon>Actinomycetota</taxon>
        <taxon>Actinomycetes</taxon>
        <taxon>Kitasatosporales</taxon>
        <taxon>Streptomycetaceae</taxon>
        <taxon>Streptomyces</taxon>
    </lineage>
</organism>
<reference evidence="2" key="2">
    <citation type="submission" date="2020-09" db="EMBL/GenBank/DDBJ databases">
        <authorList>
            <person name="Sun Q."/>
            <person name="Ohkuma M."/>
        </authorList>
    </citation>
    <scope>NUCLEOTIDE SEQUENCE</scope>
    <source>
        <strain evidence="2">JCM 5016</strain>
    </source>
</reference>
<dbReference type="PROSITE" id="PS51819">
    <property type="entry name" value="VOC"/>
    <property type="match status" value="1"/>
</dbReference>
<dbReference type="SUPFAM" id="SSF54593">
    <property type="entry name" value="Glyoxalase/Bleomycin resistance protein/Dihydroxybiphenyl dioxygenase"/>
    <property type="match status" value="1"/>
</dbReference>
<dbReference type="InterPro" id="IPR029068">
    <property type="entry name" value="Glyas_Bleomycin-R_OHBP_Dase"/>
</dbReference>
<dbReference type="Gene3D" id="3.10.180.10">
    <property type="entry name" value="2,3-Dihydroxybiphenyl 1,2-Dioxygenase, domain 1"/>
    <property type="match status" value="1"/>
</dbReference>
<feature type="domain" description="VOC" evidence="1">
    <location>
        <begin position="2"/>
        <end position="124"/>
    </location>
</feature>
<evidence type="ECO:0000313" key="3">
    <source>
        <dbReference type="Proteomes" id="UP000623010"/>
    </source>
</evidence>
<dbReference type="Pfam" id="PF13669">
    <property type="entry name" value="Glyoxalase_4"/>
    <property type="match status" value="1"/>
</dbReference>
<name>A0A918R481_9ACTN</name>
<dbReference type="RefSeq" id="WP_190056902.1">
    <property type="nucleotide sequence ID" value="NZ_BMWH01000005.1"/>
</dbReference>